<evidence type="ECO:0000313" key="3">
    <source>
        <dbReference type="Proteomes" id="UP000683925"/>
    </source>
</evidence>
<evidence type="ECO:0000313" key="2">
    <source>
        <dbReference type="EMBL" id="CAD8208794.1"/>
    </source>
</evidence>
<organism evidence="2 3">
    <name type="scientific">Paramecium octaurelia</name>
    <dbReference type="NCBI Taxonomy" id="43137"/>
    <lineage>
        <taxon>Eukaryota</taxon>
        <taxon>Sar</taxon>
        <taxon>Alveolata</taxon>
        <taxon>Ciliophora</taxon>
        <taxon>Intramacronucleata</taxon>
        <taxon>Oligohymenophorea</taxon>
        <taxon>Peniculida</taxon>
        <taxon>Parameciidae</taxon>
        <taxon>Paramecium</taxon>
    </lineage>
</organism>
<evidence type="ECO:0000256" key="1">
    <source>
        <dbReference type="SAM" id="MobiDB-lite"/>
    </source>
</evidence>
<comment type="caution">
    <text evidence="2">The sequence shown here is derived from an EMBL/GenBank/DDBJ whole genome shotgun (WGS) entry which is preliminary data.</text>
</comment>
<feature type="region of interest" description="Disordered" evidence="1">
    <location>
        <begin position="19"/>
        <end position="57"/>
    </location>
</feature>
<reference evidence="2" key="1">
    <citation type="submission" date="2021-01" db="EMBL/GenBank/DDBJ databases">
        <authorList>
            <consortium name="Genoscope - CEA"/>
            <person name="William W."/>
        </authorList>
    </citation>
    <scope>NUCLEOTIDE SEQUENCE</scope>
</reference>
<gene>
    <name evidence="2" type="ORF">POCTA_138.1.T1450074</name>
</gene>
<keyword evidence="3" id="KW-1185">Reference proteome</keyword>
<dbReference type="Proteomes" id="UP000683925">
    <property type="component" value="Unassembled WGS sequence"/>
</dbReference>
<dbReference type="OMA" id="YHINYSI"/>
<accession>A0A8S1YBF2</accession>
<dbReference type="EMBL" id="CAJJDP010000147">
    <property type="protein sequence ID" value="CAD8208794.1"/>
    <property type="molecule type" value="Genomic_DNA"/>
</dbReference>
<sequence length="423" mass="49951">MSMQNSNFQQENVASSDFLSEYQYKKNQSQQNEYSGKNSQLKKNSIQKEQTPIQLQSKKENQVVASIQVQENDTNQFYISKRQSAKSSSLEKKQANQPNIIQTEEPQQQTHLQVRKNSQLKIQPVFQVKIQITQYNNNNEQVTEQLFTPQNTAQQMKDIFKKEQNELKPVQLIQSNIFQSQSREIINRRSTNQRSASEFKQENSDMSYQEQKLTSYEIKMGLKDDPMMKEKQDILQDIHEILKQSTIKSTNKRHSILEDSLQLCLLLLPDIRQSEHQLHSIAFYEEVKQRYQLDRSFQAFKRRFYHMQIFADSWTVQNLQQMHSILKNSQDVQLDSYHINYSIINKRIDFPDQNFKKRSPEKPRAVQQIIANSQTKKIVLSLTTKTLIQYVNLTAKEIDEDIQEFDDELKFIDMILKLIPLAL</sequence>
<dbReference type="OrthoDB" id="303235at2759"/>
<feature type="compositionally biased region" description="Polar residues" evidence="1">
    <location>
        <begin position="25"/>
        <end position="56"/>
    </location>
</feature>
<feature type="compositionally biased region" description="Polar residues" evidence="1">
    <location>
        <begin position="95"/>
        <end position="108"/>
    </location>
</feature>
<proteinExistence type="predicted"/>
<protein>
    <submittedName>
        <fullName evidence="2">Uncharacterized protein</fullName>
    </submittedName>
</protein>
<dbReference type="AlphaFoldDB" id="A0A8S1YBF2"/>
<name>A0A8S1YBF2_PAROT</name>
<feature type="region of interest" description="Disordered" evidence="1">
    <location>
        <begin position="82"/>
        <end position="108"/>
    </location>
</feature>